<dbReference type="GO" id="GO:0017056">
    <property type="term" value="F:structural constituent of nuclear pore"/>
    <property type="evidence" value="ECO:0007669"/>
    <property type="project" value="InterPro"/>
</dbReference>
<evidence type="ECO:0000256" key="1">
    <source>
        <dbReference type="ARBA" id="ARBA00004123"/>
    </source>
</evidence>
<dbReference type="InterPro" id="IPR007187">
    <property type="entry name" value="Nucleoporin_Nup133/Nup155_C"/>
</dbReference>
<feature type="domain" description="Nucleoporin Nup133/Nup155-like C-terminal" evidence="5">
    <location>
        <begin position="3"/>
        <end position="307"/>
    </location>
</feature>
<organism evidence="6 7">
    <name type="scientific">Puccinia graminis f. sp. tritici</name>
    <dbReference type="NCBI Taxonomy" id="56615"/>
    <lineage>
        <taxon>Eukaryota</taxon>
        <taxon>Fungi</taxon>
        <taxon>Dikarya</taxon>
        <taxon>Basidiomycota</taxon>
        <taxon>Pucciniomycotina</taxon>
        <taxon>Pucciniomycetes</taxon>
        <taxon>Pucciniales</taxon>
        <taxon>Pucciniaceae</taxon>
        <taxon>Puccinia</taxon>
    </lineage>
</organism>
<comment type="subcellular location">
    <subcellularLocation>
        <location evidence="1">Nucleus</location>
    </subcellularLocation>
</comment>
<gene>
    <name evidence="6" type="ORF">PGTUg99_013030</name>
</gene>
<accession>A0A5B0SAC8</accession>
<proteinExistence type="inferred from homology"/>
<evidence type="ECO:0000256" key="2">
    <source>
        <dbReference type="ARBA" id="ARBA00007373"/>
    </source>
</evidence>
<dbReference type="FunFam" id="1.25.40.440:FF:000001">
    <property type="entry name" value="Nuclear pore complex subunit"/>
    <property type="match status" value="1"/>
</dbReference>
<reference evidence="6 7" key="1">
    <citation type="submission" date="2019-05" db="EMBL/GenBank/DDBJ databases">
        <title>Emergence of the Ug99 lineage of the wheat stem rust pathogen through somatic hybridization.</title>
        <authorList>
            <person name="Li F."/>
            <person name="Upadhyaya N.M."/>
            <person name="Sperschneider J."/>
            <person name="Matny O."/>
            <person name="Nguyen-Phuc H."/>
            <person name="Mago R."/>
            <person name="Raley C."/>
            <person name="Miller M.E."/>
            <person name="Silverstein K.A.T."/>
            <person name="Henningsen E."/>
            <person name="Hirsch C.D."/>
            <person name="Visser B."/>
            <person name="Pretorius Z.A."/>
            <person name="Steffenson B.J."/>
            <person name="Schwessinger B."/>
            <person name="Dodds P.N."/>
            <person name="Figueroa M."/>
        </authorList>
    </citation>
    <scope>NUCLEOTIDE SEQUENCE [LARGE SCALE GENOMIC DNA]</scope>
    <source>
        <strain evidence="6 7">Ug99</strain>
    </source>
</reference>
<dbReference type="GO" id="GO:0000972">
    <property type="term" value="P:transcription-dependent tethering of RNA polymerase II gene DNA at nuclear periphery"/>
    <property type="evidence" value="ECO:0007669"/>
    <property type="project" value="TreeGrafter"/>
</dbReference>
<dbReference type="AlphaFoldDB" id="A0A5B0SAC8"/>
<dbReference type="GO" id="GO:0006405">
    <property type="term" value="P:RNA export from nucleus"/>
    <property type="evidence" value="ECO:0007669"/>
    <property type="project" value="TreeGrafter"/>
</dbReference>
<evidence type="ECO:0000259" key="5">
    <source>
        <dbReference type="Pfam" id="PF03177"/>
    </source>
</evidence>
<dbReference type="InterPro" id="IPR042537">
    <property type="entry name" value="Nucleoporin_Nup155_C_2"/>
</dbReference>
<dbReference type="Gene3D" id="1.25.40.440">
    <property type="entry name" value="Nucleoporin, helical domain, central subdomain"/>
    <property type="match status" value="1"/>
</dbReference>
<comment type="similarity">
    <text evidence="2">Belongs to the non-repetitive/WGA-negative nucleoporin family.</text>
</comment>
<dbReference type="GO" id="GO:0044611">
    <property type="term" value="C:nuclear pore inner ring"/>
    <property type="evidence" value="ECO:0007669"/>
    <property type="project" value="TreeGrafter"/>
</dbReference>
<dbReference type="FunFam" id="1.20.120.1880:FF:000003">
    <property type="entry name" value="nuclear pore complex protein Nup155"/>
    <property type="match status" value="1"/>
</dbReference>
<dbReference type="PANTHER" id="PTHR10350:SF6">
    <property type="entry name" value="NUCLEAR PORE COMPLEX PROTEIN NUP155"/>
    <property type="match status" value="1"/>
</dbReference>
<dbReference type="PANTHER" id="PTHR10350">
    <property type="entry name" value="NUCLEAR PORE COMPLEX PROTEIN NUP155"/>
    <property type="match status" value="1"/>
</dbReference>
<sequence length="389" mass="43805">MPLLEARTPFLEAFLQAPPITLSKADLLWQYYTRNSAFFEAARILANLASDDGLNLQLPRRIEYLSLAVSNAKSTPNLTTKSENGEVFSFLTDIEEKLEVAQVQVEVLQNVLDLSDDQFQLNHHHHQDQNAGQTKEVILQVLQSRLLTISEIYRDIVEPLGLLECTLLIFHVSDHRDLNLIQTVWSAIIEQAHEGRPGGLSGVEGVANKVSQLGRKFYPSDIAFNTSMIVGILEKYAFDNPLPGNKKWVGSVLREAGLPWQTIWESIDELFTSKLPPWHIDSTLSFLTFEIAEVIKEWIQEMDELNDFLLTTSHSNSNPNSTGTANNGFPAARLEDVIDRYIDTLSHMLINSHPSSLRTGANPQTQSNDEFSQAIHSLKTSKLKIRDLF</sequence>
<evidence type="ECO:0000313" key="7">
    <source>
        <dbReference type="Proteomes" id="UP000325313"/>
    </source>
</evidence>
<dbReference type="InterPro" id="IPR042538">
    <property type="entry name" value="Nucleoporin_Nup155_C_3"/>
</dbReference>
<evidence type="ECO:0000256" key="4">
    <source>
        <dbReference type="ARBA" id="ARBA00023242"/>
    </source>
</evidence>
<evidence type="ECO:0000256" key="3">
    <source>
        <dbReference type="ARBA" id="ARBA00022448"/>
    </source>
</evidence>
<comment type="caution">
    <text evidence="6">The sequence shown here is derived from an EMBL/GenBank/DDBJ whole genome shotgun (WGS) entry which is preliminary data.</text>
</comment>
<dbReference type="GO" id="GO:0036228">
    <property type="term" value="P:protein localization to nuclear inner membrane"/>
    <property type="evidence" value="ECO:0007669"/>
    <property type="project" value="TreeGrafter"/>
</dbReference>
<dbReference type="Proteomes" id="UP000325313">
    <property type="component" value="Unassembled WGS sequence"/>
</dbReference>
<dbReference type="EMBL" id="VDEP01000046">
    <property type="protein sequence ID" value="KAA1134742.1"/>
    <property type="molecule type" value="Genomic_DNA"/>
</dbReference>
<evidence type="ECO:0000313" key="6">
    <source>
        <dbReference type="EMBL" id="KAA1134742.1"/>
    </source>
</evidence>
<dbReference type="Gene3D" id="1.20.120.1880">
    <property type="entry name" value="Nucleoporin, helical C-terminal domain"/>
    <property type="match status" value="1"/>
</dbReference>
<name>A0A5B0SAC8_PUCGR</name>
<protein>
    <recommendedName>
        <fullName evidence="5">Nucleoporin Nup133/Nup155-like C-terminal domain-containing protein</fullName>
    </recommendedName>
</protein>
<dbReference type="GO" id="GO:0006606">
    <property type="term" value="P:protein import into nucleus"/>
    <property type="evidence" value="ECO:0007669"/>
    <property type="project" value="TreeGrafter"/>
</dbReference>
<keyword evidence="3" id="KW-0813">Transport</keyword>
<dbReference type="InterPro" id="IPR004870">
    <property type="entry name" value="Nucleoporin_Nup155"/>
</dbReference>
<keyword evidence="4" id="KW-0539">Nucleus</keyword>
<dbReference type="Pfam" id="PF03177">
    <property type="entry name" value="Nucleoporin_C"/>
    <property type="match status" value="1"/>
</dbReference>